<dbReference type="InterPro" id="IPR050106">
    <property type="entry name" value="HistidinolP_aminotransfase"/>
</dbReference>
<dbReference type="PANTHER" id="PTHR43643:SF3">
    <property type="entry name" value="HISTIDINOL-PHOSPHATE AMINOTRANSFERASE"/>
    <property type="match status" value="1"/>
</dbReference>
<evidence type="ECO:0000256" key="8">
    <source>
        <dbReference type="ARBA" id="ARBA00047481"/>
    </source>
</evidence>
<comment type="cofactor">
    <cofactor evidence="1 9">
        <name>pyridoxal 5'-phosphate</name>
        <dbReference type="ChEBI" id="CHEBI:597326"/>
    </cofactor>
</comment>
<keyword evidence="6 9" id="KW-0808">Transferase</keyword>
<dbReference type="Proteomes" id="UP000054773">
    <property type="component" value="Unassembled WGS sequence"/>
</dbReference>
<dbReference type="RefSeq" id="WP_131750937.1">
    <property type="nucleotide sequence ID" value="NZ_CAAAHY010000001.1"/>
</dbReference>
<dbReference type="EC" id="2.6.1.9" evidence="9"/>
<proteinExistence type="inferred from homology"/>
<protein>
    <recommendedName>
        <fullName evidence="9">Histidinol-phosphate aminotransferase</fullName>
        <ecNumber evidence="9">2.6.1.9</ecNumber>
    </recommendedName>
    <alternativeName>
        <fullName evidence="9">Imidazole acetol-phosphate transaminase</fullName>
    </alternativeName>
</protein>
<comment type="similarity">
    <text evidence="3 9">Belongs to the class-II pyridoxal-phosphate-dependent aminotransferase family. Histidinol-phosphate aminotransferase subfamily.</text>
</comment>
<evidence type="ECO:0000256" key="6">
    <source>
        <dbReference type="ARBA" id="ARBA00022679"/>
    </source>
</evidence>
<dbReference type="Pfam" id="PF00155">
    <property type="entry name" value="Aminotran_1_2"/>
    <property type="match status" value="1"/>
</dbReference>
<dbReference type="Gene3D" id="3.40.640.10">
    <property type="entry name" value="Type I PLP-dependent aspartate aminotransferase-like (Major domain)"/>
    <property type="match status" value="1"/>
</dbReference>
<keyword evidence="12" id="KW-1185">Reference proteome</keyword>
<dbReference type="EMBL" id="LNYA01000003">
    <property type="protein sequence ID" value="KTC99389.1"/>
    <property type="molecule type" value="Genomic_DNA"/>
</dbReference>
<dbReference type="AlphaFoldDB" id="A0A0W0TUT6"/>
<comment type="catalytic activity">
    <reaction evidence="8 9">
        <text>L-histidinol phosphate + 2-oxoglutarate = 3-(imidazol-4-yl)-2-oxopropyl phosphate + L-glutamate</text>
        <dbReference type="Rhea" id="RHEA:23744"/>
        <dbReference type="ChEBI" id="CHEBI:16810"/>
        <dbReference type="ChEBI" id="CHEBI:29985"/>
        <dbReference type="ChEBI" id="CHEBI:57766"/>
        <dbReference type="ChEBI" id="CHEBI:57980"/>
        <dbReference type="EC" id="2.6.1.9"/>
    </reaction>
</comment>
<dbReference type="Gene3D" id="3.90.1150.10">
    <property type="entry name" value="Aspartate Aminotransferase, domain 1"/>
    <property type="match status" value="1"/>
</dbReference>
<dbReference type="PATRIC" id="fig|448.7.peg.303"/>
<evidence type="ECO:0000256" key="2">
    <source>
        <dbReference type="ARBA" id="ARBA00005011"/>
    </source>
</evidence>
<keyword evidence="9" id="KW-0368">Histidine biosynthesis</keyword>
<dbReference type="GO" id="GO:0004400">
    <property type="term" value="F:histidinol-phosphate transaminase activity"/>
    <property type="evidence" value="ECO:0007669"/>
    <property type="project" value="UniProtKB-UniRule"/>
</dbReference>
<evidence type="ECO:0000256" key="7">
    <source>
        <dbReference type="ARBA" id="ARBA00022898"/>
    </source>
</evidence>
<keyword evidence="7 9" id="KW-0663">Pyridoxal phosphate</keyword>
<evidence type="ECO:0000259" key="10">
    <source>
        <dbReference type="Pfam" id="PF00155"/>
    </source>
</evidence>
<evidence type="ECO:0000256" key="3">
    <source>
        <dbReference type="ARBA" id="ARBA00007970"/>
    </source>
</evidence>
<evidence type="ECO:0000256" key="9">
    <source>
        <dbReference type="HAMAP-Rule" id="MF_01023"/>
    </source>
</evidence>
<comment type="pathway">
    <text evidence="2 9">Amino-acid biosynthesis; L-histidine biosynthesis; L-histidine from 5-phospho-alpha-D-ribose 1-diphosphate: step 7/9.</text>
</comment>
<dbReference type="InterPro" id="IPR004839">
    <property type="entry name" value="Aminotransferase_I/II_large"/>
</dbReference>
<comment type="subunit">
    <text evidence="4 9">Homodimer.</text>
</comment>
<dbReference type="STRING" id="448.Lery_0290"/>
<dbReference type="InterPro" id="IPR015422">
    <property type="entry name" value="PyrdxlP-dep_Trfase_small"/>
</dbReference>
<evidence type="ECO:0000256" key="1">
    <source>
        <dbReference type="ARBA" id="ARBA00001933"/>
    </source>
</evidence>
<dbReference type="NCBIfam" id="TIGR01141">
    <property type="entry name" value="hisC"/>
    <property type="match status" value="1"/>
</dbReference>
<dbReference type="GO" id="GO:0030170">
    <property type="term" value="F:pyridoxal phosphate binding"/>
    <property type="evidence" value="ECO:0007669"/>
    <property type="project" value="InterPro"/>
</dbReference>
<keyword evidence="5 9" id="KW-0032">Aminotransferase</keyword>
<keyword evidence="9" id="KW-0028">Amino-acid biosynthesis</keyword>
<accession>A0A0W0TUT6</accession>
<name>A0A0W0TUT6_LEGER</name>
<feature type="modified residue" description="N6-(pyridoxal phosphate)lysine" evidence="9">
    <location>
        <position position="231"/>
    </location>
</feature>
<evidence type="ECO:0000313" key="11">
    <source>
        <dbReference type="EMBL" id="KTC99389.1"/>
    </source>
</evidence>
<gene>
    <name evidence="11" type="primary">hisC-2</name>
    <name evidence="9" type="synonym">hisC</name>
    <name evidence="11" type="ORF">Lery_0290</name>
</gene>
<dbReference type="SUPFAM" id="SSF53383">
    <property type="entry name" value="PLP-dependent transferases"/>
    <property type="match status" value="1"/>
</dbReference>
<dbReference type="UniPathway" id="UPA00031">
    <property type="reaction ID" value="UER00012"/>
</dbReference>
<organism evidence="11 12">
    <name type="scientific">Legionella erythra</name>
    <dbReference type="NCBI Taxonomy" id="448"/>
    <lineage>
        <taxon>Bacteria</taxon>
        <taxon>Pseudomonadati</taxon>
        <taxon>Pseudomonadota</taxon>
        <taxon>Gammaproteobacteria</taxon>
        <taxon>Legionellales</taxon>
        <taxon>Legionellaceae</taxon>
        <taxon>Legionella</taxon>
    </lineage>
</organism>
<sequence length="379" mass="41926">MPCDYHLLPHEGIRSLSPYVPGKSIEELAKEKGLTDIIKLASNENPLGCSPLVNEALAKLSGMQLATYPSLIHHPLRAALAEKLGIKTPMLAFSNGSDTLFSLLLMLFALHQDKHMLTHAHAFVSYSIQAKILGVPVVTSPVKDNYEVDIDQMISLCNDKTAIIFLANPNNPTGLFIPLTEVKRLLDAIPETTILVLDEAYYEFAYPRGDKSSINLLNYYPNLVITRTFSKVYGLAALRLGYVMADPAVIDMLLRIQPPFAVNQAVLEAGYAAIHDLDFVTQTLITNAQGMQQMEKGLKALNLKTLPSKGNFISFDCGMSSLPIYEGLLHQGVIVRPLVPFGLPNHLRVTIGTMQQNIRFLSALTTCLHDHRKELEHEK</sequence>
<dbReference type="CDD" id="cd00609">
    <property type="entry name" value="AAT_like"/>
    <property type="match status" value="1"/>
</dbReference>
<dbReference type="PANTHER" id="PTHR43643">
    <property type="entry name" value="HISTIDINOL-PHOSPHATE AMINOTRANSFERASE 2"/>
    <property type="match status" value="1"/>
</dbReference>
<evidence type="ECO:0000313" key="12">
    <source>
        <dbReference type="Proteomes" id="UP000054773"/>
    </source>
</evidence>
<dbReference type="OrthoDB" id="9813612at2"/>
<dbReference type="HAMAP" id="MF_01023">
    <property type="entry name" value="HisC_aminotrans_2"/>
    <property type="match status" value="1"/>
</dbReference>
<dbReference type="InterPro" id="IPR015421">
    <property type="entry name" value="PyrdxlP-dep_Trfase_major"/>
</dbReference>
<dbReference type="InterPro" id="IPR015424">
    <property type="entry name" value="PyrdxlP-dep_Trfase"/>
</dbReference>
<evidence type="ECO:0000256" key="5">
    <source>
        <dbReference type="ARBA" id="ARBA00022576"/>
    </source>
</evidence>
<feature type="domain" description="Aminotransferase class I/classII large" evidence="10">
    <location>
        <begin position="35"/>
        <end position="363"/>
    </location>
</feature>
<evidence type="ECO:0000256" key="4">
    <source>
        <dbReference type="ARBA" id="ARBA00011738"/>
    </source>
</evidence>
<reference evidence="11 12" key="1">
    <citation type="submission" date="2015-11" db="EMBL/GenBank/DDBJ databases">
        <title>Genomic analysis of 38 Legionella species identifies large and diverse effector repertoires.</title>
        <authorList>
            <person name="Burstein D."/>
            <person name="Amaro F."/>
            <person name="Zusman T."/>
            <person name="Lifshitz Z."/>
            <person name="Cohen O."/>
            <person name="Gilbert J.A."/>
            <person name="Pupko T."/>
            <person name="Shuman H.A."/>
            <person name="Segal G."/>
        </authorList>
    </citation>
    <scope>NUCLEOTIDE SEQUENCE [LARGE SCALE GENOMIC DNA]</scope>
    <source>
        <strain evidence="11 12">SE-32A-C8</strain>
    </source>
</reference>
<dbReference type="GO" id="GO:0000105">
    <property type="term" value="P:L-histidine biosynthetic process"/>
    <property type="evidence" value="ECO:0007669"/>
    <property type="project" value="UniProtKB-UniRule"/>
</dbReference>
<comment type="caution">
    <text evidence="11">The sequence shown here is derived from an EMBL/GenBank/DDBJ whole genome shotgun (WGS) entry which is preliminary data.</text>
</comment>
<dbReference type="InterPro" id="IPR005861">
    <property type="entry name" value="HisP_aminotrans"/>
</dbReference>